<gene>
    <name evidence="4" type="ORF">PHISCL_02384</name>
</gene>
<dbReference type="GO" id="GO:0016020">
    <property type="term" value="C:membrane"/>
    <property type="evidence" value="ECO:0007669"/>
    <property type="project" value="TreeGrafter"/>
</dbReference>
<sequence>MATSMHLSRLRKWFLASPPIEFAITRLKELLISALKQGPVPRHIAFVMDGNRRFARSHGIETVEGHNLGFEALARILEVCYKSGVMVVTIYAFSIENFKRSKFEVDALMEMAKVKLVQMAQHGDLLDRYGARVRILGRLDLLKPDVLAAVNRAEELTSRNGDRVLNICFPYTSRDEITTAIRDTVVDYSQPIKSANSGFGNSRTPFSESHIAHNIRAQSLGTKVLDSSDEESTSESSSTQEDTAKPKSDPTNTVYETGSSFSSSSTLHLSETQDGKYSPPSSSPPTAATAETKSKPNKPLFISPETISRQALTDHMFTKGNPPLDILIRTSGVERLSDFMLWQCHENTEIVFLNVMWPEFDLWSFLPVLLGWQRRIMKSRKDPDAEGDFDGDGDSPDEREDTEGVAVAGIASGRGEKVKSL</sequence>
<protein>
    <submittedName>
        <fullName evidence="4">Diphosphate synthase</fullName>
    </submittedName>
</protein>
<name>A0A3A3A5P1_9EURO</name>
<dbReference type="PANTHER" id="PTHR10291">
    <property type="entry name" value="DEHYDRODOLICHYL DIPHOSPHATE SYNTHASE FAMILY MEMBER"/>
    <property type="match status" value="1"/>
</dbReference>
<feature type="region of interest" description="Disordered" evidence="3">
    <location>
        <begin position="219"/>
        <end position="301"/>
    </location>
</feature>
<dbReference type="Pfam" id="PF01255">
    <property type="entry name" value="Prenyltransf"/>
    <property type="match status" value="2"/>
</dbReference>
<dbReference type="Gene3D" id="3.40.1180.10">
    <property type="entry name" value="Decaprenyl diphosphate synthase-like"/>
    <property type="match status" value="1"/>
</dbReference>
<dbReference type="STRING" id="2070753.A0A3A3A5P1"/>
<dbReference type="InterPro" id="IPR036424">
    <property type="entry name" value="UPP_synth-like_sf"/>
</dbReference>
<dbReference type="GO" id="GO:0045547">
    <property type="term" value="F:ditrans,polycis-polyprenyl diphosphate synthase [(2E,6E)-farnesyl diphosphate specific] activity"/>
    <property type="evidence" value="ECO:0007669"/>
    <property type="project" value="TreeGrafter"/>
</dbReference>
<feature type="compositionally biased region" description="Low complexity" evidence="3">
    <location>
        <begin position="276"/>
        <end position="291"/>
    </location>
</feature>
<evidence type="ECO:0000313" key="4">
    <source>
        <dbReference type="EMBL" id="RJE25295.1"/>
    </source>
</evidence>
<comment type="caution">
    <text evidence="4">The sequence shown here is derived from an EMBL/GenBank/DDBJ whole genome shotgun (WGS) entry which is preliminary data.</text>
</comment>
<evidence type="ECO:0000256" key="2">
    <source>
        <dbReference type="ARBA" id="ARBA00022679"/>
    </source>
</evidence>
<feature type="compositionally biased region" description="Acidic residues" evidence="3">
    <location>
        <begin position="385"/>
        <end position="403"/>
    </location>
</feature>
<dbReference type="AlphaFoldDB" id="A0A3A3A5P1"/>
<accession>A0A3A3A5P1</accession>
<dbReference type="PANTHER" id="PTHR10291:SF43">
    <property type="entry name" value="DEHYDRODOLICHYL DIPHOSPHATE SYNTHASE COMPLEX SUBUNIT DHDDS"/>
    <property type="match status" value="1"/>
</dbReference>
<dbReference type="SUPFAM" id="SSF64005">
    <property type="entry name" value="Undecaprenyl diphosphate synthase"/>
    <property type="match status" value="2"/>
</dbReference>
<dbReference type="NCBIfam" id="TIGR00055">
    <property type="entry name" value="uppS"/>
    <property type="match status" value="1"/>
</dbReference>
<feature type="compositionally biased region" description="Polar residues" evidence="3">
    <location>
        <begin position="249"/>
        <end position="258"/>
    </location>
</feature>
<keyword evidence="2" id="KW-0808">Transferase</keyword>
<proteinExistence type="inferred from homology"/>
<dbReference type="OrthoDB" id="4173905at2759"/>
<comment type="similarity">
    <text evidence="1">Belongs to the UPP synthase family.</text>
</comment>
<evidence type="ECO:0000256" key="3">
    <source>
        <dbReference type="SAM" id="MobiDB-lite"/>
    </source>
</evidence>
<dbReference type="PROSITE" id="PS01066">
    <property type="entry name" value="UPP_SYNTHASE"/>
    <property type="match status" value="1"/>
</dbReference>
<dbReference type="Proteomes" id="UP000266188">
    <property type="component" value="Unassembled WGS sequence"/>
</dbReference>
<dbReference type="InterPro" id="IPR001441">
    <property type="entry name" value="UPP_synth-like"/>
</dbReference>
<organism evidence="4 5">
    <name type="scientific">Aspergillus sclerotialis</name>
    <dbReference type="NCBI Taxonomy" id="2070753"/>
    <lineage>
        <taxon>Eukaryota</taxon>
        <taxon>Fungi</taxon>
        <taxon>Dikarya</taxon>
        <taxon>Ascomycota</taxon>
        <taxon>Pezizomycotina</taxon>
        <taxon>Eurotiomycetes</taxon>
        <taxon>Eurotiomycetidae</taxon>
        <taxon>Eurotiales</taxon>
        <taxon>Aspergillaceae</taxon>
        <taxon>Aspergillus</taxon>
        <taxon>Aspergillus subgen. Polypaecilum</taxon>
    </lineage>
</organism>
<dbReference type="GO" id="GO:0016094">
    <property type="term" value="P:polyprenol biosynthetic process"/>
    <property type="evidence" value="ECO:0007669"/>
    <property type="project" value="TreeGrafter"/>
</dbReference>
<dbReference type="HAMAP" id="MF_01139">
    <property type="entry name" value="ISPT"/>
    <property type="match status" value="1"/>
</dbReference>
<evidence type="ECO:0000256" key="1">
    <source>
        <dbReference type="ARBA" id="ARBA00005432"/>
    </source>
</evidence>
<dbReference type="EMBL" id="MVGC01000052">
    <property type="protein sequence ID" value="RJE25295.1"/>
    <property type="molecule type" value="Genomic_DNA"/>
</dbReference>
<dbReference type="GO" id="GO:0005783">
    <property type="term" value="C:endoplasmic reticulum"/>
    <property type="evidence" value="ECO:0007669"/>
    <property type="project" value="TreeGrafter"/>
</dbReference>
<dbReference type="GO" id="GO:0005811">
    <property type="term" value="C:lipid droplet"/>
    <property type="evidence" value="ECO:0007669"/>
    <property type="project" value="TreeGrafter"/>
</dbReference>
<dbReference type="CDD" id="cd00475">
    <property type="entry name" value="Cis_IPPS"/>
    <property type="match status" value="1"/>
</dbReference>
<dbReference type="InterPro" id="IPR018520">
    <property type="entry name" value="UPP_synth-like_CS"/>
</dbReference>
<keyword evidence="5" id="KW-1185">Reference proteome</keyword>
<reference evidence="5" key="1">
    <citation type="submission" date="2017-02" db="EMBL/GenBank/DDBJ databases">
        <authorList>
            <person name="Tafer H."/>
            <person name="Lopandic K."/>
        </authorList>
    </citation>
    <scope>NUCLEOTIDE SEQUENCE [LARGE SCALE GENOMIC DNA]</scope>
    <source>
        <strain evidence="5">CBS 366.77</strain>
    </source>
</reference>
<feature type="region of interest" description="Disordered" evidence="3">
    <location>
        <begin position="380"/>
        <end position="421"/>
    </location>
</feature>
<evidence type="ECO:0000313" key="5">
    <source>
        <dbReference type="Proteomes" id="UP000266188"/>
    </source>
</evidence>
<dbReference type="GO" id="GO:1904423">
    <property type="term" value="C:dehydrodolichyl diphosphate synthase complex"/>
    <property type="evidence" value="ECO:0007669"/>
    <property type="project" value="TreeGrafter"/>
</dbReference>